<feature type="region of interest" description="Disordered" evidence="1">
    <location>
        <begin position="146"/>
        <end position="175"/>
    </location>
</feature>
<dbReference type="EMBL" id="BKCJ010007326">
    <property type="protein sequence ID" value="GEU76680.1"/>
    <property type="molecule type" value="Genomic_DNA"/>
</dbReference>
<accession>A0A6L2MSD6</accession>
<feature type="compositionally biased region" description="Acidic residues" evidence="1">
    <location>
        <begin position="147"/>
        <end position="167"/>
    </location>
</feature>
<protein>
    <submittedName>
        <fullName evidence="2">Uncharacterized protein</fullName>
    </submittedName>
</protein>
<comment type="caution">
    <text evidence="2">The sequence shown here is derived from an EMBL/GenBank/DDBJ whole genome shotgun (WGS) entry which is preliminary data.</text>
</comment>
<organism evidence="2">
    <name type="scientific">Tanacetum cinerariifolium</name>
    <name type="common">Dalmatian daisy</name>
    <name type="synonym">Chrysanthemum cinerariifolium</name>
    <dbReference type="NCBI Taxonomy" id="118510"/>
    <lineage>
        <taxon>Eukaryota</taxon>
        <taxon>Viridiplantae</taxon>
        <taxon>Streptophyta</taxon>
        <taxon>Embryophyta</taxon>
        <taxon>Tracheophyta</taxon>
        <taxon>Spermatophyta</taxon>
        <taxon>Magnoliopsida</taxon>
        <taxon>eudicotyledons</taxon>
        <taxon>Gunneridae</taxon>
        <taxon>Pentapetalae</taxon>
        <taxon>asterids</taxon>
        <taxon>campanulids</taxon>
        <taxon>Asterales</taxon>
        <taxon>Asteraceae</taxon>
        <taxon>Asteroideae</taxon>
        <taxon>Anthemideae</taxon>
        <taxon>Anthemidinae</taxon>
        <taxon>Tanacetum</taxon>
    </lineage>
</organism>
<sequence>MGTVEDYQWEFEMLIKRVTIPKSLLKSFYISELKLDLQCLLLRSNPKTLDEAFLLARVTETRFANLDIWEFLRSNSLALGEDFFKARITEARFEIISKEEKEPIVEKKIDVILPLQGEVVSPKAKGSLNADEYIGVEEVVRGGEEFGIGEDDDLGDVATDGGDDPVESSDISILN</sequence>
<proteinExistence type="predicted"/>
<gene>
    <name evidence="2" type="ORF">Tci_048658</name>
</gene>
<evidence type="ECO:0000313" key="2">
    <source>
        <dbReference type="EMBL" id="GEU76680.1"/>
    </source>
</evidence>
<evidence type="ECO:0000256" key="1">
    <source>
        <dbReference type="SAM" id="MobiDB-lite"/>
    </source>
</evidence>
<dbReference type="AlphaFoldDB" id="A0A6L2MSD6"/>
<reference evidence="2" key="1">
    <citation type="journal article" date="2019" name="Sci. Rep.">
        <title>Draft genome of Tanacetum cinerariifolium, the natural source of mosquito coil.</title>
        <authorList>
            <person name="Yamashiro T."/>
            <person name="Shiraishi A."/>
            <person name="Satake H."/>
            <person name="Nakayama K."/>
        </authorList>
    </citation>
    <scope>NUCLEOTIDE SEQUENCE</scope>
</reference>
<name>A0A6L2MSD6_TANCI</name>